<keyword evidence="1 4" id="KW-0812">Transmembrane</keyword>
<sequence length="190" mass="21176">MDHGGHDMPMGPKCSMHMLWNTEILNTCIIFPSWHIDSNTTFILSFIAIVLLGVFYEYLRLLQRRVDVYVAQVISSGARAKGRARSPLRSESASPGRGEEQALLTGRKLFKVSSNAGVPIPFIYRLLRSLIYGSIVFLSFFLMLVFMTYNAYLILATVLGAIIGHFKFGARMNADAVLADHESVKGMACH</sequence>
<evidence type="ECO:0000313" key="5">
    <source>
        <dbReference type="EMBL" id="AFU72292.1"/>
    </source>
</evidence>
<dbReference type="GO" id="GO:0005375">
    <property type="term" value="F:copper ion transmembrane transporter activity"/>
    <property type="evidence" value="ECO:0007669"/>
    <property type="project" value="UniProtKB-UniRule"/>
</dbReference>
<accession>K4J3J4</accession>
<evidence type="ECO:0000256" key="2">
    <source>
        <dbReference type="ARBA" id="ARBA00022989"/>
    </source>
</evidence>
<evidence type="ECO:0000256" key="3">
    <source>
        <dbReference type="ARBA" id="ARBA00023136"/>
    </source>
</evidence>
<keyword evidence="4" id="KW-0406">Ion transport</keyword>
<comment type="similarity">
    <text evidence="4">Belongs to the copper transporter (Ctr) (TC 1.A.56) family. SLC31A subfamily.</text>
</comment>
<organism evidence="5">
    <name type="scientific">Amanita strobiliformis</name>
    <dbReference type="NCBI Taxonomy" id="67730"/>
    <lineage>
        <taxon>Eukaryota</taxon>
        <taxon>Fungi</taxon>
        <taxon>Dikarya</taxon>
        <taxon>Basidiomycota</taxon>
        <taxon>Agaricomycotina</taxon>
        <taxon>Agaricomycetes</taxon>
        <taxon>Agaricomycetidae</taxon>
        <taxon>Agaricales</taxon>
        <taxon>Pluteineae</taxon>
        <taxon>Amanitaceae</taxon>
        <taxon>Amanita</taxon>
    </lineage>
</organism>
<proteinExistence type="evidence at transcript level"/>
<dbReference type="EMBL" id="JX463748">
    <property type="protein sequence ID" value="AFU72292.1"/>
    <property type="molecule type" value="mRNA"/>
</dbReference>
<keyword evidence="4" id="KW-0813">Transport</keyword>
<reference evidence="5" key="1">
    <citation type="journal article" date="2016" name="BioMetals">
        <title>Accumulation of Ag and Cu in Amanita strobiliformis and characterization of its Cu and Ag uptake transporter genes AsCTR2 and AsCTR3.</title>
        <authorList>
            <person name="Benes V."/>
            <person name="Hlozkova K."/>
            <person name="Matenova M."/>
            <person name="Borovicka J."/>
            <person name="Kotrba P."/>
        </authorList>
    </citation>
    <scope>NUCLEOTIDE SEQUENCE</scope>
</reference>
<keyword evidence="4" id="KW-0186">Copper</keyword>
<feature type="transmembrane region" description="Helical" evidence="4">
    <location>
        <begin position="129"/>
        <end position="146"/>
    </location>
</feature>
<name>K4J3J4_9AGAR</name>
<keyword evidence="3 4" id="KW-0472">Membrane</keyword>
<feature type="transmembrane region" description="Helical" evidence="4">
    <location>
        <begin position="41"/>
        <end position="59"/>
    </location>
</feature>
<dbReference type="Pfam" id="PF04145">
    <property type="entry name" value="Ctr"/>
    <property type="match status" value="1"/>
</dbReference>
<keyword evidence="4" id="KW-0187">Copper transport</keyword>
<gene>
    <name evidence="5" type="primary">CTR4</name>
</gene>
<dbReference type="GO" id="GO:0016020">
    <property type="term" value="C:membrane"/>
    <property type="evidence" value="ECO:0007669"/>
    <property type="project" value="UniProtKB-SubCell"/>
</dbReference>
<evidence type="ECO:0000256" key="4">
    <source>
        <dbReference type="RuleBase" id="RU367022"/>
    </source>
</evidence>
<protein>
    <recommendedName>
        <fullName evidence="4">Copper transport protein</fullName>
    </recommendedName>
</protein>
<keyword evidence="2 4" id="KW-1133">Transmembrane helix</keyword>
<dbReference type="InterPro" id="IPR007274">
    <property type="entry name" value="Cop_transporter"/>
</dbReference>
<dbReference type="PANTHER" id="PTHR12483">
    <property type="entry name" value="SOLUTE CARRIER FAMILY 31 COPPER TRANSPORTERS"/>
    <property type="match status" value="1"/>
</dbReference>
<evidence type="ECO:0000256" key="1">
    <source>
        <dbReference type="ARBA" id="ARBA00022692"/>
    </source>
</evidence>
<dbReference type="AlphaFoldDB" id="K4J3J4"/>
<comment type="subcellular location">
    <subcellularLocation>
        <location evidence="4">Membrane</location>
        <topology evidence="4">Multi-pass membrane protein</topology>
    </subcellularLocation>
</comment>
<dbReference type="PANTHER" id="PTHR12483:SF115">
    <property type="entry name" value="COPPER TRANSPORT PROTEIN"/>
    <property type="match status" value="1"/>
</dbReference>